<dbReference type="PANTHER" id="PTHR32089">
    <property type="entry name" value="METHYL-ACCEPTING CHEMOTAXIS PROTEIN MCPB"/>
    <property type="match status" value="1"/>
</dbReference>
<dbReference type="SUPFAM" id="SSF58104">
    <property type="entry name" value="Methyl-accepting chemotaxis protein (MCP) signaling domain"/>
    <property type="match status" value="1"/>
</dbReference>
<evidence type="ECO:0000259" key="10">
    <source>
        <dbReference type="PROSITE" id="PS50885"/>
    </source>
</evidence>
<name>A0ABU9LNT1_9BACL</name>
<gene>
    <name evidence="11" type="ORF">AAF454_13165</name>
</gene>
<dbReference type="Proteomes" id="UP001398420">
    <property type="component" value="Unassembled WGS sequence"/>
</dbReference>
<evidence type="ECO:0000256" key="5">
    <source>
        <dbReference type="ARBA" id="ARBA00029447"/>
    </source>
</evidence>
<dbReference type="InterPro" id="IPR004089">
    <property type="entry name" value="MCPsignal_dom"/>
</dbReference>
<dbReference type="EMBL" id="JBCEWA010000011">
    <property type="protein sequence ID" value="MEL5989356.1"/>
    <property type="molecule type" value="Genomic_DNA"/>
</dbReference>
<organism evidence="11 12">
    <name type="scientific">Kurthia gibsonii</name>
    <dbReference type="NCBI Taxonomy" id="33946"/>
    <lineage>
        <taxon>Bacteria</taxon>
        <taxon>Bacillati</taxon>
        <taxon>Bacillota</taxon>
        <taxon>Bacilli</taxon>
        <taxon>Bacillales</taxon>
        <taxon>Caryophanaceae</taxon>
        <taxon>Kurthia</taxon>
    </lineage>
</organism>
<dbReference type="CDD" id="cd06225">
    <property type="entry name" value="HAMP"/>
    <property type="match status" value="1"/>
</dbReference>
<comment type="caution">
    <text evidence="11">The sequence shown here is derived from an EMBL/GenBank/DDBJ whole genome shotgun (WGS) entry which is preliminary data.</text>
</comment>
<feature type="region of interest" description="Disordered" evidence="7">
    <location>
        <begin position="1"/>
        <end position="27"/>
    </location>
</feature>
<evidence type="ECO:0000313" key="12">
    <source>
        <dbReference type="Proteomes" id="UP001398420"/>
    </source>
</evidence>
<keyword evidence="4 6" id="KW-0807">Transducer</keyword>
<feature type="transmembrane region" description="Helical" evidence="8">
    <location>
        <begin position="220"/>
        <end position="242"/>
    </location>
</feature>
<keyword evidence="12" id="KW-1185">Reference proteome</keyword>
<keyword evidence="2" id="KW-1003">Cell membrane</keyword>
<feature type="compositionally biased region" description="Basic residues" evidence="7">
    <location>
        <begin position="1"/>
        <end position="22"/>
    </location>
</feature>
<dbReference type="CDD" id="cd11386">
    <property type="entry name" value="MCP_signal"/>
    <property type="match status" value="1"/>
</dbReference>
<dbReference type="Gene3D" id="6.10.340.10">
    <property type="match status" value="1"/>
</dbReference>
<proteinExistence type="inferred from homology"/>
<feature type="domain" description="Methyl-accepting transducer" evidence="9">
    <location>
        <begin position="316"/>
        <end position="552"/>
    </location>
</feature>
<keyword evidence="8" id="KW-0812">Transmembrane</keyword>
<dbReference type="InterPro" id="IPR007891">
    <property type="entry name" value="CHASE3"/>
</dbReference>
<keyword evidence="8" id="KW-1133">Transmembrane helix</keyword>
<dbReference type="RefSeq" id="WP_082701436.1">
    <property type="nucleotide sequence ID" value="NZ_JAWVOH010000011.1"/>
</dbReference>
<evidence type="ECO:0000313" key="11">
    <source>
        <dbReference type="EMBL" id="MEL5989356.1"/>
    </source>
</evidence>
<keyword evidence="3 8" id="KW-0472">Membrane</keyword>
<evidence type="ECO:0000256" key="2">
    <source>
        <dbReference type="ARBA" id="ARBA00022475"/>
    </source>
</evidence>
<reference evidence="11 12" key="1">
    <citation type="submission" date="2024-04" db="EMBL/GenBank/DDBJ databases">
        <authorList>
            <person name="Wu Y.S."/>
            <person name="Zhang L."/>
        </authorList>
    </citation>
    <scope>NUCLEOTIDE SEQUENCE [LARGE SCALE GENOMIC DNA]</scope>
    <source>
        <strain evidence="11 12">KG-01</strain>
    </source>
</reference>
<dbReference type="Pfam" id="PF05227">
    <property type="entry name" value="CHASE3"/>
    <property type="match status" value="1"/>
</dbReference>
<dbReference type="SMART" id="SM00283">
    <property type="entry name" value="MA"/>
    <property type="match status" value="1"/>
</dbReference>
<feature type="domain" description="HAMP" evidence="10">
    <location>
        <begin position="243"/>
        <end position="297"/>
    </location>
</feature>
<evidence type="ECO:0000256" key="3">
    <source>
        <dbReference type="ARBA" id="ARBA00023136"/>
    </source>
</evidence>
<dbReference type="Gene3D" id="1.10.287.950">
    <property type="entry name" value="Methyl-accepting chemotaxis protein"/>
    <property type="match status" value="1"/>
</dbReference>
<comment type="similarity">
    <text evidence="5">Belongs to the methyl-accepting chemotaxis (MCP) protein family.</text>
</comment>
<evidence type="ECO:0000256" key="6">
    <source>
        <dbReference type="PROSITE-ProRule" id="PRU00284"/>
    </source>
</evidence>
<evidence type="ECO:0000259" key="9">
    <source>
        <dbReference type="PROSITE" id="PS50111"/>
    </source>
</evidence>
<evidence type="ECO:0000256" key="1">
    <source>
        <dbReference type="ARBA" id="ARBA00004236"/>
    </source>
</evidence>
<dbReference type="PROSITE" id="PS50111">
    <property type="entry name" value="CHEMOTAXIS_TRANSDUC_2"/>
    <property type="match status" value="1"/>
</dbReference>
<accession>A0ABU9LNT1</accession>
<evidence type="ECO:0000256" key="8">
    <source>
        <dbReference type="SAM" id="Phobius"/>
    </source>
</evidence>
<dbReference type="Pfam" id="PF00015">
    <property type="entry name" value="MCPsignal"/>
    <property type="match status" value="1"/>
</dbReference>
<evidence type="ECO:0000256" key="7">
    <source>
        <dbReference type="SAM" id="MobiDB-lite"/>
    </source>
</evidence>
<sequence length="602" mass="66267">MVMTKKKVPTSKKATKRSKKSSKNNATPPKFLKSFKVLKLIRGRVVLVFAVLTIILAAMLIVSYNNTERLKDELKTLTGKNVDQQMRVNLLAGEIAQLSNLEQSFIITGSDVYLGQYEEQKETIDKTLQDLHKAFNKKGDARDRIDSIDQFYNNYLTYSKRVIDVRKESGLDAAQRIVQIGTGAKAMSYVDIHIDMMNKVLAKNTDAQIKKVEKSTEVSMIIFFVLTLLSIILVFMSGTAIFRTIKVNTHKINRSLLDMASAGGDLTKRLEIKNDDEFGQISASTNTLIESIANLVRKVSALTENVSASGQQLTASAQENATTIQQIANSTAEIAESSEQTIRSMEQSSNKMSHLEETTLQLNDDAQDLRQTSATMREAAKEGQNKIQQSAKSMMEIEEVIANTNQTVTGLGESSEEITSIIGTITSIAEQTNLLALNAAIEAARAGEHGKGFAVVADEVRKLAEQSQRAASEVATIVHTIQDEISVMVKQNEAGVSKVIQGVEITNETIQTFDAITRETEKTIRIIENMVTRIAETKNVSQDVMQSFIAVNSMAEHTAHQADQSAAAAEQGSASIQEIYASSEELSRQADSLRDLVQQFKI</sequence>
<comment type="subcellular location">
    <subcellularLocation>
        <location evidence="1">Cell membrane</location>
    </subcellularLocation>
</comment>
<dbReference type="PANTHER" id="PTHR32089:SF112">
    <property type="entry name" value="LYSOZYME-LIKE PROTEIN-RELATED"/>
    <property type="match status" value="1"/>
</dbReference>
<dbReference type="PROSITE" id="PS50885">
    <property type="entry name" value="HAMP"/>
    <property type="match status" value="1"/>
</dbReference>
<protein>
    <submittedName>
        <fullName evidence="11">Methyl-accepting chemotaxis protein</fullName>
    </submittedName>
</protein>
<evidence type="ECO:0000256" key="4">
    <source>
        <dbReference type="ARBA" id="ARBA00023224"/>
    </source>
</evidence>
<dbReference type="InterPro" id="IPR003660">
    <property type="entry name" value="HAMP_dom"/>
</dbReference>